<dbReference type="EMBL" id="JTDB02000015">
    <property type="protein sequence ID" value="NLP65484.1"/>
    <property type="molecule type" value="Genomic_DNA"/>
</dbReference>
<name>A0A8T6ZMY5_9BURK</name>
<dbReference type="EMBL" id="JTDB02000015">
    <property type="protein sequence ID" value="NLP65569.1"/>
    <property type="molecule type" value="Genomic_DNA"/>
</dbReference>
<evidence type="ECO:0000256" key="1">
    <source>
        <dbReference type="ARBA" id="ARBA00006611"/>
    </source>
</evidence>
<dbReference type="PANTHER" id="PTHR30258">
    <property type="entry name" value="TYPE II SECRETION SYSTEM PROTEIN GSPE-RELATED"/>
    <property type="match status" value="1"/>
</dbReference>
<dbReference type="Proteomes" id="UP000030460">
    <property type="component" value="Unassembled WGS sequence"/>
</dbReference>
<sequence length="514" mass="56966">MDMSDQQHVISAADKPVLLRSDKYPVPDAAKGKVALLSDFTLLVWESYKSDHAVLAYQKLLERYDIRFTVRLVPVEEVRAALDGPGAKTAARRAENISDVQIKAINLIKEAVKLDATDIHILNYQAKSIIKLRIHGLLFVHREIDAEEGQVLCRCMYGSMCDVGDGNYNDRLSQDARLSRETIKSAGLNGARISTRPMEYGNLFELRLLYGSSKRRRSLKELGYNARQIAAINQMIRRKGVNIFSGVTGSGKSTALQVVLSMLLNLHDGRINLMTVEQPLEYVIEGAVQTPLLCDLDDDEQVAREWARSIANLMRLDPDYLMVGELRDLASTLAAIQAAMTGHGMWTTTHAKDAFATFDRLADLAVPIRRLTDASLFTGVVNQSLAPVLCPDCKRPFSKFQSEVPEDLRERVKRFCVQAGVFIAGKDASCTTCGGLGIVDRTVVAEAVLTNQHLLSVYRRDDGGSSAARSYWVREMDGMTKCQHLIQKINEGLVDPFMGEEAVCGLDEDSLIIA</sequence>
<evidence type="ECO:0000313" key="7">
    <source>
        <dbReference type="Proteomes" id="UP000030460"/>
    </source>
</evidence>
<dbReference type="OrthoDB" id="5790493at2"/>
<organism evidence="5 7">
    <name type="scientific">Paraburkholderia sacchari</name>
    <dbReference type="NCBI Taxonomy" id="159450"/>
    <lineage>
        <taxon>Bacteria</taxon>
        <taxon>Pseudomonadati</taxon>
        <taxon>Pseudomonadota</taxon>
        <taxon>Betaproteobacteria</taxon>
        <taxon>Burkholderiales</taxon>
        <taxon>Burkholderiaceae</taxon>
        <taxon>Paraburkholderia</taxon>
    </lineage>
</organism>
<keyword evidence="2" id="KW-0547">Nucleotide-binding</keyword>
<protein>
    <submittedName>
        <fullName evidence="5">Flp pilus assembly complex ATPase component TadA</fullName>
    </submittedName>
</protein>
<dbReference type="GO" id="GO:0005886">
    <property type="term" value="C:plasma membrane"/>
    <property type="evidence" value="ECO:0007669"/>
    <property type="project" value="TreeGrafter"/>
</dbReference>
<evidence type="ECO:0000313" key="5">
    <source>
        <dbReference type="EMBL" id="NLP65484.1"/>
    </source>
</evidence>
<evidence type="ECO:0000313" key="6">
    <source>
        <dbReference type="EMBL" id="NLP65569.1"/>
    </source>
</evidence>
<feature type="domain" description="Bacterial type II secretion system protein E" evidence="4">
    <location>
        <begin position="314"/>
        <end position="328"/>
    </location>
</feature>
<dbReference type="InterPro" id="IPR027417">
    <property type="entry name" value="P-loop_NTPase"/>
</dbReference>
<dbReference type="PANTHER" id="PTHR30258:SF1">
    <property type="entry name" value="PROTEIN TRANSPORT PROTEIN HOFB HOMOLOG"/>
    <property type="match status" value="1"/>
</dbReference>
<proteinExistence type="inferred from homology"/>
<dbReference type="GO" id="GO:0016887">
    <property type="term" value="F:ATP hydrolysis activity"/>
    <property type="evidence" value="ECO:0007669"/>
    <property type="project" value="TreeGrafter"/>
</dbReference>
<dbReference type="PROSITE" id="PS00662">
    <property type="entry name" value="T2SP_E"/>
    <property type="match status" value="1"/>
</dbReference>
<dbReference type="RefSeq" id="WP_052148571.1">
    <property type="nucleotide sequence ID" value="NZ_CADFGF010000021.1"/>
</dbReference>
<dbReference type="AlphaFoldDB" id="A0A8T6ZMY5"/>
<dbReference type="InterPro" id="IPR001482">
    <property type="entry name" value="T2SS/T4SS_dom"/>
</dbReference>
<dbReference type="GO" id="GO:0005524">
    <property type="term" value="F:ATP binding"/>
    <property type="evidence" value="ECO:0007669"/>
    <property type="project" value="UniProtKB-KW"/>
</dbReference>
<keyword evidence="3" id="KW-0067">ATP-binding</keyword>
<keyword evidence="7" id="KW-1185">Reference proteome</keyword>
<dbReference type="Gene3D" id="3.40.50.300">
    <property type="entry name" value="P-loop containing nucleotide triphosphate hydrolases"/>
    <property type="match status" value="1"/>
</dbReference>
<gene>
    <name evidence="5" type="primary">tadA</name>
    <name evidence="5" type="ORF">NH14_030980</name>
    <name evidence="6" type="ORF">NH14_031415</name>
</gene>
<evidence type="ECO:0000256" key="2">
    <source>
        <dbReference type="ARBA" id="ARBA00022741"/>
    </source>
</evidence>
<dbReference type="Pfam" id="PF00437">
    <property type="entry name" value="T2SSE"/>
    <property type="match status" value="1"/>
</dbReference>
<comment type="similarity">
    <text evidence="1">Belongs to the GSP E family.</text>
</comment>
<reference evidence="5" key="2">
    <citation type="submission" date="2020-04" db="EMBL/GenBank/DDBJ databases">
        <authorList>
            <person name="Alexandrino P."/>
            <person name="Mendonca T."/>
            <person name="Guaman L."/>
            <person name="Cherix J."/>
            <person name="Lozano-Sakalauskas G."/>
            <person name="Fujita A."/>
            <person name="Filho E.R."/>
            <person name="Long P."/>
            <person name="Padilla G."/>
            <person name="Taciro M.K."/>
            <person name="Gomez J.G."/>
            <person name="Silva L.F."/>
            <person name="Torres M."/>
        </authorList>
    </citation>
    <scope>NUCLEOTIDE SEQUENCE</scope>
    <source>
        <strain evidence="5">LMG 19450</strain>
    </source>
</reference>
<evidence type="ECO:0000256" key="3">
    <source>
        <dbReference type="ARBA" id="ARBA00022840"/>
    </source>
</evidence>
<dbReference type="Gene3D" id="3.30.450.90">
    <property type="match status" value="1"/>
</dbReference>
<reference evidence="5" key="1">
    <citation type="journal article" date="2015" name="Genome Announc.">
        <title>Draft Genome Sequence of the Polyhydroxyalkanoate-Producing Bacterium Burkholderia sacchari LMG 19450 Isolated from Brazilian Sugarcane Plantation Soil.</title>
        <authorList>
            <person name="Alexandrino P.M."/>
            <person name="Mendonca T.T."/>
            <person name="Guaman Bautista L.P."/>
            <person name="Cherix J."/>
            <person name="Lozano-Sakalauskas G.C."/>
            <person name="Fujita A."/>
            <person name="Ramos Filho E."/>
            <person name="Long P."/>
            <person name="Padilla G."/>
            <person name="Taciro M.K."/>
            <person name="Gomez J.G."/>
            <person name="Silva L.F."/>
        </authorList>
    </citation>
    <scope>NUCLEOTIDE SEQUENCE</scope>
    <source>
        <strain evidence="5">LMG 19450</strain>
    </source>
</reference>
<comment type="caution">
    <text evidence="5">The sequence shown here is derived from an EMBL/GenBank/DDBJ whole genome shotgun (WGS) entry which is preliminary data.</text>
</comment>
<accession>A0A8T6ZMY5</accession>
<evidence type="ECO:0000259" key="4">
    <source>
        <dbReference type="PROSITE" id="PS00662"/>
    </source>
</evidence>
<dbReference type="SUPFAM" id="SSF52540">
    <property type="entry name" value="P-loop containing nucleoside triphosphate hydrolases"/>
    <property type="match status" value="1"/>
</dbReference>